<feature type="transmembrane region" description="Helical" evidence="9">
    <location>
        <begin position="12"/>
        <end position="35"/>
    </location>
</feature>
<evidence type="ECO:0000256" key="9">
    <source>
        <dbReference type="SAM" id="Phobius"/>
    </source>
</evidence>
<dbReference type="Pfam" id="PF01618">
    <property type="entry name" value="MotA_ExbB"/>
    <property type="match status" value="1"/>
</dbReference>
<keyword evidence="5 8" id="KW-0653">Protein transport</keyword>
<keyword evidence="4 9" id="KW-0812">Transmembrane</keyword>
<accession>A0A563W3D1</accession>
<feature type="transmembrane region" description="Helical" evidence="9">
    <location>
        <begin position="115"/>
        <end position="139"/>
    </location>
</feature>
<dbReference type="PANTHER" id="PTHR30625:SF15">
    <property type="entry name" value="BIOPOLYMER TRANSPORT PROTEIN EXBB"/>
    <property type="match status" value="1"/>
</dbReference>
<dbReference type="InterPro" id="IPR050790">
    <property type="entry name" value="ExbB/TolQ_transport"/>
</dbReference>
<dbReference type="AlphaFoldDB" id="A0A563W3D1"/>
<dbReference type="Proteomes" id="UP000320055">
    <property type="component" value="Unassembled WGS sequence"/>
</dbReference>
<protein>
    <submittedName>
        <fullName evidence="11">Putative biopolymer transport protein ExbB-like 3</fullName>
    </submittedName>
</protein>
<reference evidence="11 12" key="1">
    <citation type="submission" date="2019-01" db="EMBL/GenBank/DDBJ databases">
        <authorList>
            <person name="Brito A."/>
        </authorList>
    </citation>
    <scope>NUCLEOTIDE SEQUENCE [LARGE SCALE GENOMIC DNA]</scope>
    <source>
        <strain evidence="11">1</strain>
    </source>
</reference>
<keyword evidence="7 9" id="KW-0472">Membrane</keyword>
<evidence type="ECO:0000313" key="12">
    <source>
        <dbReference type="Proteomes" id="UP000320055"/>
    </source>
</evidence>
<evidence type="ECO:0000256" key="6">
    <source>
        <dbReference type="ARBA" id="ARBA00022989"/>
    </source>
</evidence>
<keyword evidence="6 9" id="KW-1133">Transmembrane helix</keyword>
<evidence type="ECO:0000256" key="5">
    <source>
        <dbReference type="ARBA" id="ARBA00022927"/>
    </source>
</evidence>
<keyword evidence="3" id="KW-1003">Cell membrane</keyword>
<sequence length="218" mass="23996">METVFQLFKNGGVVMFPLLGLSIFSLAMILERSLFWLKLTRKQGKVLKKGLNLYEEAPEMADIMLKRNQHLPIARIFLAALSLKRPTPEKFRLALESAAQAEIPLLKRFSNSFDIITSVSPLLGLLGTVLGLITSLASLRIGEIESSQATGVTGGISEALTSTAAGLVIAIVTLFFASTFRGLYLQQIALIQEFSSQLELLHLDKYEQKGEIDNAITR</sequence>
<evidence type="ECO:0000313" key="11">
    <source>
        <dbReference type="EMBL" id="VEP18186.1"/>
    </source>
</evidence>
<gene>
    <name evidence="11" type="ORF">H1P_70069</name>
</gene>
<dbReference type="InterPro" id="IPR002898">
    <property type="entry name" value="MotA_ExbB_proton_chnl"/>
</dbReference>
<dbReference type="RefSeq" id="WP_144863554.1">
    <property type="nucleotide sequence ID" value="NZ_LR213771.1"/>
</dbReference>
<evidence type="ECO:0000256" key="2">
    <source>
        <dbReference type="ARBA" id="ARBA00022448"/>
    </source>
</evidence>
<comment type="subcellular location">
    <subcellularLocation>
        <location evidence="1">Cell membrane</location>
        <topology evidence="1">Multi-pass membrane protein</topology>
    </subcellularLocation>
    <subcellularLocation>
        <location evidence="8">Membrane</location>
        <topology evidence="8">Multi-pass membrane protein</topology>
    </subcellularLocation>
</comment>
<dbReference type="PANTHER" id="PTHR30625">
    <property type="entry name" value="PROTEIN TOLQ"/>
    <property type="match status" value="1"/>
</dbReference>
<evidence type="ECO:0000256" key="7">
    <source>
        <dbReference type="ARBA" id="ARBA00023136"/>
    </source>
</evidence>
<evidence type="ECO:0000256" key="3">
    <source>
        <dbReference type="ARBA" id="ARBA00022475"/>
    </source>
</evidence>
<keyword evidence="12" id="KW-1185">Reference proteome</keyword>
<dbReference type="GO" id="GO:0017038">
    <property type="term" value="P:protein import"/>
    <property type="evidence" value="ECO:0007669"/>
    <property type="project" value="TreeGrafter"/>
</dbReference>
<proteinExistence type="inferred from homology"/>
<feature type="domain" description="MotA/TolQ/ExbB proton channel" evidence="10">
    <location>
        <begin position="70"/>
        <end position="192"/>
    </location>
</feature>
<dbReference type="GO" id="GO:0005886">
    <property type="term" value="C:plasma membrane"/>
    <property type="evidence" value="ECO:0007669"/>
    <property type="project" value="UniProtKB-SubCell"/>
</dbReference>
<name>A0A563W3D1_9CYAN</name>
<evidence type="ECO:0000259" key="10">
    <source>
        <dbReference type="Pfam" id="PF01618"/>
    </source>
</evidence>
<keyword evidence="2 8" id="KW-0813">Transport</keyword>
<comment type="similarity">
    <text evidence="8">Belongs to the exbB/tolQ family.</text>
</comment>
<feature type="transmembrane region" description="Helical" evidence="9">
    <location>
        <begin position="159"/>
        <end position="177"/>
    </location>
</feature>
<dbReference type="OrthoDB" id="9785627at2"/>
<evidence type="ECO:0000256" key="4">
    <source>
        <dbReference type="ARBA" id="ARBA00022692"/>
    </source>
</evidence>
<dbReference type="EMBL" id="CAACVJ010000667">
    <property type="protein sequence ID" value="VEP18186.1"/>
    <property type="molecule type" value="Genomic_DNA"/>
</dbReference>
<organism evidence="11 12">
    <name type="scientific">Hyella patelloides LEGE 07179</name>
    <dbReference type="NCBI Taxonomy" id="945734"/>
    <lineage>
        <taxon>Bacteria</taxon>
        <taxon>Bacillati</taxon>
        <taxon>Cyanobacteriota</taxon>
        <taxon>Cyanophyceae</taxon>
        <taxon>Pleurocapsales</taxon>
        <taxon>Hyellaceae</taxon>
        <taxon>Hyella</taxon>
    </lineage>
</organism>
<evidence type="ECO:0000256" key="8">
    <source>
        <dbReference type="RuleBase" id="RU004057"/>
    </source>
</evidence>
<evidence type="ECO:0000256" key="1">
    <source>
        <dbReference type="ARBA" id="ARBA00004651"/>
    </source>
</evidence>